<dbReference type="AlphaFoldDB" id="Q7G3Y1"/>
<name>Q7G3Y1_ORYSJ</name>
<evidence type="ECO:0000256" key="1">
    <source>
        <dbReference type="SAM" id="MobiDB-lite"/>
    </source>
</evidence>
<reference evidence="3" key="2">
    <citation type="journal article" date="2008" name="Nucleic Acids Res.">
        <title>The rice annotation project database (RAP-DB): 2008 update.</title>
        <authorList>
            <consortium name="The rice annotation project (RAP)"/>
        </authorList>
    </citation>
    <scope>GENOME REANNOTATION</scope>
    <source>
        <strain evidence="3">cv. Nipponbare</strain>
    </source>
</reference>
<dbReference type="EMBL" id="AC131968">
    <property type="protein sequence ID" value="AAN04942.1"/>
    <property type="molecule type" value="Genomic_DNA"/>
</dbReference>
<feature type="region of interest" description="Disordered" evidence="1">
    <location>
        <begin position="37"/>
        <end position="76"/>
    </location>
</feature>
<proteinExistence type="predicted"/>
<evidence type="ECO:0000313" key="2">
    <source>
        <dbReference type="EMBL" id="AAN04942.1"/>
    </source>
</evidence>
<evidence type="ECO:0000313" key="3">
    <source>
        <dbReference type="Proteomes" id="UP000000763"/>
    </source>
</evidence>
<feature type="compositionally biased region" description="Polar residues" evidence="1">
    <location>
        <begin position="52"/>
        <end position="65"/>
    </location>
</feature>
<protein>
    <submittedName>
        <fullName evidence="2">Retroelement</fullName>
    </submittedName>
</protein>
<accession>Q7G3Y1</accession>
<reference evidence="3" key="1">
    <citation type="journal article" date="2005" name="Nature">
        <title>The map-based sequence of the rice genome.</title>
        <authorList>
            <consortium name="International rice genome sequencing project (IRGSP)"/>
            <person name="Matsumoto T."/>
            <person name="Wu J."/>
            <person name="Kanamori H."/>
            <person name="Katayose Y."/>
            <person name="Fujisawa M."/>
            <person name="Namiki N."/>
            <person name="Mizuno H."/>
            <person name="Yamamoto K."/>
            <person name="Antonio B.A."/>
            <person name="Baba T."/>
            <person name="Sakata K."/>
            <person name="Nagamura Y."/>
            <person name="Aoki H."/>
            <person name="Arikawa K."/>
            <person name="Arita K."/>
            <person name="Bito T."/>
            <person name="Chiden Y."/>
            <person name="Fujitsuka N."/>
            <person name="Fukunaka R."/>
            <person name="Hamada M."/>
            <person name="Harada C."/>
            <person name="Hayashi A."/>
            <person name="Hijishita S."/>
            <person name="Honda M."/>
            <person name="Hosokawa S."/>
            <person name="Ichikawa Y."/>
            <person name="Idonuma A."/>
            <person name="Iijima M."/>
            <person name="Ikeda M."/>
            <person name="Ikeno M."/>
            <person name="Ito K."/>
            <person name="Ito S."/>
            <person name="Ito T."/>
            <person name="Ito Y."/>
            <person name="Ito Y."/>
            <person name="Iwabuchi A."/>
            <person name="Kamiya K."/>
            <person name="Karasawa W."/>
            <person name="Kurita K."/>
            <person name="Katagiri S."/>
            <person name="Kikuta A."/>
            <person name="Kobayashi H."/>
            <person name="Kobayashi N."/>
            <person name="Machita K."/>
            <person name="Maehara T."/>
            <person name="Masukawa M."/>
            <person name="Mizubayashi T."/>
            <person name="Mukai Y."/>
            <person name="Nagasaki H."/>
            <person name="Nagata Y."/>
            <person name="Naito S."/>
            <person name="Nakashima M."/>
            <person name="Nakama Y."/>
            <person name="Nakamichi Y."/>
            <person name="Nakamura M."/>
            <person name="Meguro A."/>
            <person name="Negishi M."/>
            <person name="Ohta I."/>
            <person name="Ohta T."/>
            <person name="Okamoto M."/>
            <person name="Ono N."/>
            <person name="Saji S."/>
            <person name="Sakaguchi M."/>
            <person name="Sakai K."/>
            <person name="Shibata M."/>
            <person name="Shimokawa T."/>
            <person name="Song J."/>
            <person name="Takazaki Y."/>
            <person name="Terasawa K."/>
            <person name="Tsugane M."/>
            <person name="Tsuji K."/>
            <person name="Ueda S."/>
            <person name="Waki K."/>
            <person name="Yamagata H."/>
            <person name="Yamamoto M."/>
            <person name="Yamamoto S."/>
            <person name="Yamane H."/>
            <person name="Yoshiki S."/>
            <person name="Yoshihara R."/>
            <person name="Yukawa K."/>
            <person name="Zhong H."/>
            <person name="Yano M."/>
            <person name="Yuan Q."/>
            <person name="Ouyang S."/>
            <person name="Liu J."/>
            <person name="Jones K.M."/>
            <person name="Gansberger K."/>
            <person name="Moffat K."/>
            <person name="Hill J."/>
            <person name="Bera J."/>
            <person name="Fadrosh D."/>
            <person name="Jin S."/>
            <person name="Johri S."/>
            <person name="Kim M."/>
            <person name="Overton L."/>
            <person name="Reardon M."/>
            <person name="Tsitrin T."/>
            <person name="Vuong H."/>
            <person name="Weaver B."/>
            <person name="Ciecko A."/>
            <person name="Tallon L."/>
            <person name="Jackson J."/>
            <person name="Pai G."/>
            <person name="Aken S.V."/>
            <person name="Utterback T."/>
            <person name="Reidmuller S."/>
            <person name="Feldblyum T."/>
            <person name="Hsiao J."/>
            <person name="Zismann V."/>
            <person name="Iobst S."/>
            <person name="de Vazeille A.R."/>
            <person name="Buell C.R."/>
            <person name="Ying K."/>
            <person name="Li Y."/>
            <person name="Lu T."/>
            <person name="Huang Y."/>
            <person name="Zhao Q."/>
            <person name="Feng Q."/>
            <person name="Zhang L."/>
            <person name="Zhu J."/>
            <person name="Weng Q."/>
            <person name="Mu J."/>
            <person name="Lu Y."/>
            <person name="Fan D."/>
            <person name="Liu Y."/>
            <person name="Guan J."/>
            <person name="Zhang Y."/>
            <person name="Yu S."/>
            <person name="Liu X."/>
            <person name="Zhang Y."/>
            <person name="Hong G."/>
            <person name="Han B."/>
            <person name="Choisne N."/>
            <person name="Demange N."/>
            <person name="Orjeda G."/>
            <person name="Samain S."/>
            <person name="Cattolico L."/>
            <person name="Pelletier E."/>
            <person name="Couloux A."/>
            <person name="Segurens B."/>
            <person name="Wincker P."/>
            <person name="D'Hont A."/>
            <person name="Scarpelli C."/>
            <person name="Weissenbach J."/>
            <person name="Salanoubat M."/>
            <person name="Quetier F."/>
            <person name="Yu Y."/>
            <person name="Kim H.R."/>
            <person name="Rambo T."/>
            <person name="Currie J."/>
            <person name="Collura K."/>
            <person name="Luo M."/>
            <person name="Yang T."/>
            <person name="Ammiraju J.S.S."/>
            <person name="Engler F."/>
            <person name="Soderlund C."/>
            <person name="Wing R.A."/>
            <person name="Palmer L.E."/>
            <person name="de la Bastide M."/>
            <person name="Spiegel L."/>
            <person name="Nascimento L."/>
            <person name="Zutavern T."/>
            <person name="O'Shaughnessy A."/>
            <person name="Dike S."/>
            <person name="Dedhia N."/>
            <person name="Preston R."/>
            <person name="Balija V."/>
            <person name="McCombie W.R."/>
            <person name="Chow T."/>
            <person name="Chen H."/>
            <person name="Chung M."/>
            <person name="Chen C."/>
            <person name="Shaw J."/>
            <person name="Wu H."/>
            <person name="Hsiao K."/>
            <person name="Chao Y."/>
            <person name="Chu M."/>
            <person name="Cheng C."/>
            <person name="Hour A."/>
            <person name="Lee P."/>
            <person name="Lin S."/>
            <person name="Lin Y."/>
            <person name="Liou J."/>
            <person name="Liu S."/>
            <person name="Hsing Y."/>
            <person name="Raghuvanshi S."/>
            <person name="Mohanty A."/>
            <person name="Bharti A.K."/>
            <person name="Gaur A."/>
            <person name="Gupta V."/>
            <person name="Kumar D."/>
            <person name="Ravi V."/>
            <person name="Vij S."/>
            <person name="Kapur A."/>
            <person name="Khurana P."/>
            <person name="Khurana P."/>
            <person name="Khurana J.P."/>
            <person name="Tyagi A.K."/>
            <person name="Gaikwad K."/>
            <person name="Singh A."/>
            <person name="Dalal V."/>
            <person name="Srivastava S."/>
            <person name="Dixit A."/>
            <person name="Pal A.K."/>
            <person name="Ghazi I.A."/>
            <person name="Yadav M."/>
            <person name="Pandit A."/>
            <person name="Bhargava A."/>
            <person name="Sureshbabu K."/>
            <person name="Batra K."/>
            <person name="Sharma T.R."/>
            <person name="Mohapatra T."/>
            <person name="Singh N.K."/>
            <person name="Messing J."/>
            <person name="Nelson A.B."/>
            <person name="Fuks G."/>
            <person name="Kavchok S."/>
            <person name="Keizer G."/>
            <person name="Linton E."/>
            <person name="Llaca V."/>
            <person name="Song R."/>
            <person name="Tanyolac B."/>
            <person name="Young S."/>
            <person name="Ho-Il K."/>
            <person name="Hahn J.H."/>
            <person name="Sangsakoo G."/>
            <person name="Vanavichit A."/>
            <person name="de Mattos Luiz.A.T."/>
            <person name="Zimmer P.D."/>
            <person name="Malone G."/>
            <person name="Dellagostin O."/>
            <person name="de Oliveira A.C."/>
            <person name="Bevan M."/>
            <person name="Bancroft I."/>
            <person name="Minx P."/>
            <person name="Cordum H."/>
            <person name="Wilson R."/>
            <person name="Cheng Z."/>
            <person name="Jin W."/>
            <person name="Jiang J."/>
            <person name="Leong S.A."/>
            <person name="Iwama H."/>
            <person name="Gojobori T."/>
            <person name="Itoh T."/>
            <person name="Niimura Y."/>
            <person name="Fujii Y."/>
            <person name="Habara T."/>
            <person name="Sakai H."/>
            <person name="Sato Y."/>
            <person name="Wilson G."/>
            <person name="Kumar K."/>
            <person name="McCouch S."/>
            <person name="Juretic N."/>
            <person name="Hoen D."/>
            <person name="Wright S."/>
            <person name="Bruskiewich R."/>
            <person name="Bureau T."/>
            <person name="Miyao A."/>
            <person name="Hirochika H."/>
            <person name="Nishikawa T."/>
            <person name="Kadowaki K."/>
            <person name="Sugiura M."/>
            <person name="Burr B."/>
            <person name="Sasaki T."/>
        </authorList>
    </citation>
    <scope>NUCLEOTIDE SEQUENCE [LARGE SCALE GENOMIC DNA]</scope>
    <source>
        <strain evidence="3">cv. Nipponbare</strain>
    </source>
</reference>
<dbReference type="Proteomes" id="UP000000763">
    <property type="component" value="Chromosome 10"/>
</dbReference>
<sequence>MGKSSGKEERFDFDIIGFGTRQEEVAIEGGKIKFDDSKKPMKVDGNPFPVNMKQSAEANKSSCSSKIGPVNQDCDQEDDEDRKAQWCPSGIFTKNQKRRVQRLRNRVRFHEVEQETNNRLKKTKPRQEWRVKNQAATADEVKADEAKRFAKGKSVVTASVNLVFTLTAEFGAEQADVDEVEEASARLVLSLEQAVFEKPKGTDNRHLKPLYINGYVIGKPMSKMMVDVGLL</sequence>
<gene>
    <name evidence="2" type="primary">OSJNAa0053D03.7</name>
</gene>
<organism evidence="2 3">
    <name type="scientific">Oryza sativa subsp. japonica</name>
    <name type="common">Rice</name>
    <dbReference type="NCBI Taxonomy" id="39947"/>
    <lineage>
        <taxon>Eukaryota</taxon>
        <taxon>Viridiplantae</taxon>
        <taxon>Streptophyta</taxon>
        <taxon>Embryophyta</taxon>
        <taxon>Tracheophyta</taxon>
        <taxon>Spermatophyta</taxon>
        <taxon>Magnoliopsida</taxon>
        <taxon>Liliopsida</taxon>
        <taxon>Poales</taxon>
        <taxon>Poaceae</taxon>
        <taxon>BOP clade</taxon>
        <taxon>Oryzoideae</taxon>
        <taxon>Oryzeae</taxon>
        <taxon>Oryzinae</taxon>
        <taxon>Oryza</taxon>
        <taxon>Oryza sativa</taxon>
    </lineage>
</organism>